<feature type="compositionally biased region" description="Low complexity" evidence="5">
    <location>
        <begin position="729"/>
        <end position="745"/>
    </location>
</feature>
<gene>
    <name evidence="7" type="ORF">QYE76_014559</name>
</gene>
<evidence type="ECO:0000256" key="4">
    <source>
        <dbReference type="SAM" id="Coils"/>
    </source>
</evidence>
<dbReference type="GO" id="GO:0008234">
    <property type="term" value="F:cysteine-type peptidase activity"/>
    <property type="evidence" value="ECO:0007669"/>
    <property type="project" value="InterPro"/>
</dbReference>
<dbReference type="GO" id="GO:0006508">
    <property type="term" value="P:proteolysis"/>
    <property type="evidence" value="ECO:0007669"/>
    <property type="project" value="UniProtKB-KW"/>
</dbReference>
<feature type="compositionally biased region" description="Low complexity" evidence="5">
    <location>
        <begin position="798"/>
        <end position="809"/>
    </location>
</feature>
<keyword evidence="4" id="KW-0175">Coiled coil</keyword>
<comment type="caution">
    <text evidence="7">The sequence shown here is derived from an EMBL/GenBank/DDBJ whole genome shotgun (WGS) entry which is preliminary data.</text>
</comment>
<dbReference type="SUPFAM" id="SSF54001">
    <property type="entry name" value="Cysteine proteinases"/>
    <property type="match status" value="1"/>
</dbReference>
<feature type="coiled-coil region" evidence="4">
    <location>
        <begin position="517"/>
        <end position="544"/>
    </location>
</feature>
<proteinExistence type="inferred from homology"/>
<sequence length="1103" mass="124232">MVRLYPNITEEQQLLIRSNDYGGLLDIKCSKLHPDLCQFLMESFDPASCTLVFPGRGAIPVTEESVQQVIGVPFGDIDVIFARDRDANAFMKEQLSLTGRKQPTLTSLETKLTAMRPANSKFLRLFITFAMCSVLAPTTGIRVSPRVYPSLVNIKEAKRLNMCKFVIMILCKSLSVDADKEQVSPCMLYLMLRDLDVNPEGTRVSVWTNEMVRKAIKQDMKENGSFGALPLKQEFSEVQDASDDRTITDGSDNENVNVASDPEMNESCGNDGSMSDSEVAKSITSGPSDAPAQGYENNNTANDNGQSEEDEYVQMSQSILFSDPRKITKFIEKNAPQNVTQEDKRRFTEAVDWCSHSNSESEKKESNPAPASSVAKTKMLVSEHASLEKEDETSVDTKNLQKDEEHVVMVNTEISAQKNAVLPTEDQHTTKHALPTEKSTAPFDNQLSDHGKLEEQAEVTVVEKECGNVIPLVGDKENKVLEDAEVTLADTDNVTTNTLKFTHIDSTKTEHIAALMRDLKRKRCNRAEDDIDQLENNEEEVEPETTCINFAAIDRNANMTSSQKEHVVQTTNKLADDSSCSEESESKLEENRRMEFLKYVGTEIHKEPEFPLFEEPEFIDIGTPILDRVQLMKNIPQMEPSMDGLETVHDAILRPECQQILAQMEPKIIPKKRKDVRFVDKKDKRTKVEETNVTSPGRYRTRSAVRQELKNSPMKDGIGTTPRKNATESGGSPSSSNSRRQTRSQVAAAIKSEKENSGPRTLTTDVPQSAAHDPMNRKLDFESSESKKREEAIRRAADPPLFDLDTPPDVNDLGEGTANEQNNLDGTEARKEEVAQDRMNPKSKQPASSITPVAHEYEKRISKPGQYAKSPFVNSQTSRTFYVNKSVDEVYSMVCQHGWKHAPRDPFNKETIIDLDDIYVSLGDLAESVRPRNKLYNTVAEIGINIIKRENQNPKKVIMPLRIAVCFPTLQAFPGTPKDASGHYWLVNLNIKAQRFEIYDSLGNNSEPVNMHACHLLIAGIKTNWTRQYSNSKIKIMDWPIEIIDSPRQNNGYDCGFFTLKNLEACPRRTPATYSQKDIPNIRKLYTDKWLRFTKKANWQLFV</sequence>
<feature type="region of interest" description="Disordered" evidence="5">
    <location>
        <begin position="237"/>
        <end position="311"/>
    </location>
</feature>
<evidence type="ECO:0000256" key="2">
    <source>
        <dbReference type="ARBA" id="ARBA00022670"/>
    </source>
</evidence>
<dbReference type="Proteomes" id="UP001231189">
    <property type="component" value="Unassembled WGS sequence"/>
</dbReference>
<feature type="domain" description="Ubiquitin-like protease family profile" evidence="6">
    <location>
        <begin position="851"/>
        <end position="1066"/>
    </location>
</feature>
<evidence type="ECO:0000313" key="8">
    <source>
        <dbReference type="Proteomes" id="UP001231189"/>
    </source>
</evidence>
<name>A0AAD8X8A5_LOLMU</name>
<dbReference type="Pfam" id="PF02902">
    <property type="entry name" value="Peptidase_C48"/>
    <property type="match status" value="1"/>
</dbReference>
<accession>A0AAD8X8A5</accession>
<comment type="similarity">
    <text evidence="1">Belongs to the peptidase C48 family.</text>
</comment>
<feature type="compositionally biased region" description="Polar residues" evidence="5">
    <location>
        <begin position="248"/>
        <end position="258"/>
    </location>
</feature>
<dbReference type="AlphaFoldDB" id="A0AAD8X8A5"/>
<feature type="region of interest" description="Disordered" evidence="5">
    <location>
        <begin position="356"/>
        <end position="375"/>
    </location>
</feature>
<evidence type="ECO:0000259" key="6">
    <source>
        <dbReference type="PROSITE" id="PS50600"/>
    </source>
</evidence>
<evidence type="ECO:0000256" key="5">
    <source>
        <dbReference type="SAM" id="MobiDB-lite"/>
    </source>
</evidence>
<feature type="region of interest" description="Disordered" evidence="5">
    <location>
        <begin position="422"/>
        <end position="447"/>
    </location>
</feature>
<dbReference type="PROSITE" id="PS50600">
    <property type="entry name" value="ULP_PROTEASE"/>
    <property type="match status" value="1"/>
</dbReference>
<dbReference type="Gene3D" id="3.40.395.10">
    <property type="entry name" value="Adenoviral Proteinase, Chain A"/>
    <property type="match status" value="1"/>
</dbReference>
<evidence type="ECO:0000256" key="3">
    <source>
        <dbReference type="ARBA" id="ARBA00022801"/>
    </source>
</evidence>
<organism evidence="7 8">
    <name type="scientific">Lolium multiflorum</name>
    <name type="common">Italian ryegrass</name>
    <name type="synonym">Lolium perenne subsp. multiflorum</name>
    <dbReference type="NCBI Taxonomy" id="4521"/>
    <lineage>
        <taxon>Eukaryota</taxon>
        <taxon>Viridiplantae</taxon>
        <taxon>Streptophyta</taxon>
        <taxon>Embryophyta</taxon>
        <taxon>Tracheophyta</taxon>
        <taxon>Spermatophyta</taxon>
        <taxon>Magnoliopsida</taxon>
        <taxon>Liliopsida</taxon>
        <taxon>Poales</taxon>
        <taxon>Poaceae</taxon>
        <taxon>BOP clade</taxon>
        <taxon>Pooideae</taxon>
        <taxon>Poodae</taxon>
        <taxon>Poeae</taxon>
        <taxon>Poeae Chloroplast Group 2 (Poeae type)</taxon>
        <taxon>Loliodinae</taxon>
        <taxon>Loliinae</taxon>
        <taxon>Lolium</taxon>
    </lineage>
</organism>
<feature type="compositionally biased region" description="Polar residues" evidence="5">
    <location>
        <begin position="267"/>
        <end position="287"/>
    </location>
</feature>
<evidence type="ECO:0000256" key="1">
    <source>
        <dbReference type="ARBA" id="ARBA00005234"/>
    </source>
</evidence>
<dbReference type="PANTHER" id="PTHR36479:SF10">
    <property type="entry name" value="UBIQUITIN-LIKE PROTEASE FAMILY PROFILE DOMAIN-CONTAINING PROTEIN"/>
    <property type="match status" value="1"/>
</dbReference>
<dbReference type="PANTHER" id="PTHR36479">
    <property type="entry name" value="ULP_PROTEASE DOMAIN-CONTAINING PROTEIN"/>
    <property type="match status" value="1"/>
</dbReference>
<feature type="compositionally biased region" description="Basic and acidic residues" evidence="5">
    <location>
        <begin position="827"/>
        <end position="840"/>
    </location>
</feature>
<feature type="compositionally biased region" description="Polar residues" evidence="5">
    <location>
        <begin position="758"/>
        <end position="767"/>
    </location>
</feature>
<dbReference type="InterPro" id="IPR038765">
    <property type="entry name" value="Papain-like_cys_pep_sf"/>
</dbReference>
<keyword evidence="2" id="KW-0645">Protease</keyword>
<feature type="compositionally biased region" description="Polar residues" evidence="5">
    <location>
        <begin position="437"/>
        <end position="446"/>
    </location>
</feature>
<keyword evidence="3" id="KW-0378">Hydrolase</keyword>
<evidence type="ECO:0000313" key="7">
    <source>
        <dbReference type="EMBL" id="KAK1697862.1"/>
    </source>
</evidence>
<dbReference type="EMBL" id="JAUUTY010000001">
    <property type="protein sequence ID" value="KAK1697862.1"/>
    <property type="molecule type" value="Genomic_DNA"/>
</dbReference>
<feature type="compositionally biased region" description="Polar residues" evidence="5">
    <location>
        <begin position="295"/>
        <end position="305"/>
    </location>
</feature>
<dbReference type="InterPro" id="IPR003653">
    <property type="entry name" value="Peptidase_C48_C"/>
</dbReference>
<protein>
    <recommendedName>
        <fullName evidence="6">Ubiquitin-like protease family profile domain-containing protein</fullName>
    </recommendedName>
</protein>
<keyword evidence="8" id="KW-1185">Reference proteome</keyword>
<feature type="region of interest" description="Disordered" evidence="5">
    <location>
        <begin position="685"/>
        <end position="850"/>
    </location>
</feature>
<feature type="compositionally biased region" description="Basic and acidic residues" evidence="5">
    <location>
        <begin position="774"/>
        <end position="797"/>
    </location>
</feature>
<reference evidence="7" key="1">
    <citation type="submission" date="2023-07" db="EMBL/GenBank/DDBJ databases">
        <title>A chromosome-level genome assembly of Lolium multiflorum.</title>
        <authorList>
            <person name="Chen Y."/>
            <person name="Copetti D."/>
            <person name="Kolliker R."/>
            <person name="Studer B."/>
        </authorList>
    </citation>
    <scope>NUCLEOTIDE SEQUENCE</scope>
    <source>
        <strain evidence="7">02402/16</strain>
        <tissue evidence="7">Leaf</tissue>
    </source>
</reference>